<dbReference type="GeneID" id="30034914"/>
<evidence type="ECO:0000256" key="7">
    <source>
        <dbReference type="ARBA" id="ARBA00023242"/>
    </source>
</evidence>
<dbReference type="CDD" id="cd12148">
    <property type="entry name" value="fungal_TF_MHR"/>
    <property type="match status" value="1"/>
</dbReference>
<sequence length="589" mass="66302">MPQCGGCKKSGVKCVYSNNIGCYEVEYVKGLELRIKELEDILKTHGESLGKTPDKATDVLSNSVSPPKAPELMQGLGVLSLQASSEGRYLGPGSGVSFAQFTQSIIYKLDRKKEIMANNGVILPNPKELESFTSSSAKELPTPARAIDLANFYWRHSHTLYPFLREEYIMKIFEKAGIDRIRFEEEIEDPELLFQLYMVMAIGSTSIASITVSNEEEASTCLSVAMTYFDNVLSLGSRQALEAILLLISYSFFNRLGPDTWYLVGIASRLAIGLGIHTEKSVEGLDPSEQDHLRKVFWCLYMMDRVVSTTLGRPLAIRDQDINILPFSKPSGSLDVTLHILSLRRIAGQILEKVYTPIAPSSSTLHDPRIIIDELHENLIEWRRNMPFPLNESQHPLIPHFTTAWFDLNYYNLVMMLFRPSPLLPSPPIENLKVVANAASMAIQQFTHMYRQSKLSFNWLNLVSVFSAALTLVFITNQTGWSTTYIDKETTIQDLELTEQLLIRFAMKHAPAKECLAIIKGVIDDLKKTAEPSESFEVQNMTLNPIIDSTISLLSMGSDTYYDNLISQIDLSFLTDLDERLDANYFVSM</sequence>
<dbReference type="GO" id="GO:0006351">
    <property type="term" value="P:DNA-templated transcription"/>
    <property type="evidence" value="ECO:0007669"/>
    <property type="project" value="InterPro"/>
</dbReference>
<evidence type="ECO:0000256" key="1">
    <source>
        <dbReference type="ARBA" id="ARBA00004123"/>
    </source>
</evidence>
<dbReference type="InterPro" id="IPR052202">
    <property type="entry name" value="Yeast_MetPath_Reg"/>
</dbReference>
<keyword evidence="4" id="KW-0805">Transcription regulation</keyword>
<dbReference type="PANTHER" id="PTHR47782:SF12">
    <property type="entry name" value="ZN(II)2CYS6 TRANSCRIPTION FACTOR (EUROFUNG)"/>
    <property type="match status" value="1"/>
</dbReference>
<evidence type="ECO:0000256" key="6">
    <source>
        <dbReference type="ARBA" id="ARBA00023163"/>
    </source>
</evidence>
<proteinExistence type="predicted"/>
<organism evidence="9 10">
    <name type="scientific">Sugiyamaella lignohabitans</name>
    <dbReference type="NCBI Taxonomy" id="796027"/>
    <lineage>
        <taxon>Eukaryota</taxon>
        <taxon>Fungi</taxon>
        <taxon>Dikarya</taxon>
        <taxon>Ascomycota</taxon>
        <taxon>Saccharomycotina</taxon>
        <taxon>Dipodascomycetes</taxon>
        <taxon>Dipodascales</taxon>
        <taxon>Trichomonascaceae</taxon>
        <taxon>Sugiyamaella</taxon>
    </lineage>
</organism>
<evidence type="ECO:0000256" key="2">
    <source>
        <dbReference type="ARBA" id="ARBA00022723"/>
    </source>
</evidence>
<evidence type="ECO:0000313" key="9">
    <source>
        <dbReference type="EMBL" id="ANB15320.1"/>
    </source>
</evidence>
<dbReference type="SMART" id="SM00906">
    <property type="entry name" value="Fungal_trans"/>
    <property type="match status" value="1"/>
</dbReference>
<dbReference type="GO" id="GO:0000981">
    <property type="term" value="F:DNA-binding transcription factor activity, RNA polymerase II-specific"/>
    <property type="evidence" value="ECO:0007669"/>
    <property type="project" value="TreeGrafter"/>
</dbReference>
<dbReference type="GO" id="GO:0043565">
    <property type="term" value="F:sequence-specific DNA binding"/>
    <property type="evidence" value="ECO:0007669"/>
    <property type="project" value="TreeGrafter"/>
</dbReference>
<evidence type="ECO:0000259" key="8">
    <source>
        <dbReference type="SMART" id="SM00906"/>
    </source>
</evidence>
<evidence type="ECO:0000256" key="5">
    <source>
        <dbReference type="ARBA" id="ARBA00023125"/>
    </source>
</evidence>
<dbReference type="GO" id="GO:0045944">
    <property type="term" value="P:positive regulation of transcription by RNA polymerase II"/>
    <property type="evidence" value="ECO:0007669"/>
    <property type="project" value="TreeGrafter"/>
</dbReference>
<keyword evidence="5" id="KW-0238">DNA-binding</keyword>
<dbReference type="GO" id="GO:0008270">
    <property type="term" value="F:zinc ion binding"/>
    <property type="evidence" value="ECO:0007669"/>
    <property type="project" value="InterPro"/>
</dbReference>
<accession>A0A161HH94</accession>
<evidence type="ECO:0000256" key="4">
    <source>
        <dbReference type="ARBA" id="ARBA00023015"/>
    </source>
</evidence>
<dbReference type="KEGG" id="slb:AWJ20_2947"/>
<dbReference type="PANTHER" id="PTHR47782">
    <property type="entry name" value="ZN(II)2CYS6 TRANSCRIPTION FACTOR (EUROFUNG)-RELATED"/>
    <property type="match status" value="1"/>
</dbReference>
<keyword evidence="10" id="KW-1185">Reference proteome</keyword>
<dbReference type="Pfam" id="PF04082">
    <property type="entry name" value="Fungal_trans"/>
    <property type="match status" value="1"/>
</dbReference>
<feature type="domain" description="Xylanolytic transcriptional activator regulatory" evidence="8">
    <location>
        <begin position="260"/>
        <end position="332"/>
    </location>
</feature>
<name>A0A161HH94_9ASCO</name>
<keyword evidence="6" id="KW-0804">Transcription</keyword>
<dbReference type="GO" id="GO:0005634">
    <property type="term" value="C:nucleus"/>
    <property type="evidence" value="ECO:0007669"/>
    <property type="project" value="UniProtKB-SubCell"/>
</dbReference>
<dbReference type="AlphaFoldDB" id="A0A161HH94"/>
<keyword evidence="7" id="KW-0539">Nucleus</keyword>
<gene>
    <name evidence="9" type="primary">STB5</name>
    <name evidence="9" type="ORF">AWJ20_2947</name>
</gene>
<dbReference type="RefSeq" id="XP_018737797.1">
    <property type="nucleotide sequence ID" value="XM_018879927.1"/>
</dbReference>
<evidence type="ECO:0000256" key="3">
    <source>
        <dbReference type="ARBA" id="ARBA00022833"/>
    </source>
</evidence>
<keyword evidence="3" id="KW-0862">Zinc</keyword>
<comment type="subcellular location">
    <subcellularLocation>
        <location evidence="1">Nucleus</location>
    </subcellularLocation>
</comment>
<reference evidence="9 10" key="1">
    <citation type="submission" date="2016-02" db="EMBL/GenBank/DDBJ databases">
        <title>Complete genome sequence and transcriptome regulation of the pentose utilising yeast Sugiyamaella lignohabitans.</title>
        <authorList>
            <person name="Bellasio M."/>
            <person name="Peymann A."/>
            <person name="Valli M."/>
            <person name="Sipitzky M."/>
            <person name="Graf A."/>
            <person name="Sauer M."/>
            <person name="Marx H."/>
            <person name="Mattanovich D."/>
        </authorList>
    </citation>
    <scope>NUCLEOTIDE SEQUENCE [LARGE SCALE GENOMIC DNA]</scope>
    <source>
        <strain evidence="9 10">CBS 10342</strain>
    </source>
</reference>
<dbReference type="Proteomes" id="UP000189580">
    <property type="component" value="Chromosome b"/>
</dbReference>
<keyword evidence="2" id="KW-0479">Metal-binding</keyword>
<dbReference type="InterPro" id="IPR007219">
    <property type="entry name" value="XnlR_reg_dom"/>
</dbReference>
<dbReference type="OrthoDB" id="189997at2759"/>
<protein>
    <submittedName>
        <fullName evidence="9">Stb5p</fullName>
    </submittedName>
</protein>
<dbReference type="EMBL" id="CP014503">
    <property type="protein sequence ID" value="ANB15320.1"/>
    <property type="molecule type" value="Genomic_DNA"/>
</dbReference>
<evidence type="ECO:0000313" key="10">
    <source>
        <dbReference type="Proteomes" id="UP000189580"/>
    </source>
</evidence>